<dbReference type="InterPro" id="IPR006121">
    <property type="entry name" value="HMA_dom"/>
</dbReference>
<protein>
    <recommendedName>
        <fullName evidence="1">HMA domain-containing protein</fullName>
    </recommendedName>
</protein>
<accession>A0A8J4A388</accession>
<dbReference type="PROSITE" id="PS50846">
    <property type="entry name" value="HMA_2"/>
    <property type="match status" value="1"/>
</dbReference>
<dbReference type="Pfam" id="PF00403">
    <property type="entry name" value="HMA"/>
    <property type="match status" value="1"/>
</dbReference>
<feature type="domain" description="HMA" evidence="1">
    <location>
        <begin position="1"/>
        <end position="58"/>
    </location>
</feature>
<keyword evidence="3" id="KW-1185">Reference proteome</keyword>
<dbReference type="InterPro" id="IPR036163">
    <property type="entry name" value="HMA_dom_sf"/>
</dbReference>
<gene>
    <name evidence="2" type="ORF">Voc01_079670</name>
</gene>
<proteinExistence type="predicted"/>
<dbReference type="EMBL" id="BOPH01000108">
    <property type="protein sequence ID" value="GIJ73050.1"/>
    <property type="molecule type" value="Genomic_DNA"/>
</dbReference>
<name>A0A8J4A388_9ACTN</name>
<sequence length="59" mass="5895">MSGLRSRRCVRALSAGISDVAGVRTVEVDLSSGTVRVSGDADPAAVRAAVTALGIAVEP</sequence>
<dbReference type="Proteomes" id="UP000635606">
    <property type="component" value="Unassembled WGS sequence"/>
</dbReference>
<evidence type="ECO:0000259" key="1">
    <source>
        <dbReference type="PROSITE" id="PS50846"/>
    </source>
</evidence>
<organism evidence="2 3">
    <name type="scientific">Virgisporangium ochraceum</name>
    <dbReference type="NCBI Taxonomy" id="65505"/>
    <lineage>
        <taxon>Bacteria</taxon>
        <taxon>Bacillati</taxon>
        <taxon>Actinomycetota</taxon>
        <taxon>Actinomycetes</taxon>
        <taxon>Micromonosporales</taxon>
        <taxon>Micromonosporaceae</taxon>
        <taxon>Virgisporangium</taxon>
    </lineage>
</organism>
<dbReference type="CDD" id="cd00371">
    <property type="entry name" value="HMA"/>
    <property type="match status" value="1"/>
</dbReference>
<dbReference type="SUPFAM" id="SSF55008">
    <property type="entry name" value="HMA, heavy metal-associated domain"/>
    <property type="match status" value="1"/>
</dbReference>
<evidence type="ECO:0000313" key="2">
    <source>
        <dbReference type="EMBL" id="GIJ73050.1"/>
    </source>
</evidence>
<evidence type="ECO:0000313" key="3">
    <source>
        <dbReference type="Proteomes" id="UP000635606"/>
    </source>
</evidence>
<reference evidence="2" key="1">
    <citation type="submission" date="2021-01" db="EMBL/GenBank/DDBJ databases">
        <title>Whole genome shotgun sequence of Virgisporangium ochraceum NBRC 16418.</title>
        <authorList>
            <person name="Komaki H."/>
            <person name="Tamura T."/>
        </authorList>
    </citation>
    <scope>NUCLEOTIDE SEQUENCE</scope>
    <source>
        <strain evidence="2">NBRC 16418</strain>
    </source>
</reference>
<dbReference type="GO" id="GO:0046872">
    <property type="term" value="F:metal ion binding"/>
    <property type="evidence" value="ECO:0007669"/>
    <property type="project" value="InterPro"/>
</dbReference>
<comment type="caution">
    <text evidence="2">The sequence shown here is derived from an EMBL/GenBank/DDBJ whole genome shotgun (WGS) entry which is preliminary data.</text>
</comment>
<dbReference type="AlphaFoldDB" id="A0A8J4A388"/>
<dbReference type="Gene3D" id="3.30.70.100">
    <property type="match status" value="1"/>
</dbReference>